<evidence type="ECO:0000256" key="14">
    <source>
        <dbReference type="PIRSR" id="PIRSR001365-1"/>
    </source>
</evidence>
<dbReference type="EMBL" id="AODQ01000045">
    <property type="protein sequence ID" value="EMR02807.1"/>
    <property type="molecule type" value="Genomic_DNA"/>
</dbReference>
<evidence type="ECO:0000256" key="3">
    <source>
        <dbReference type="ARBA" id="ARBA00007592"/>
    </source>
</evidence>
<evidence type="ECO:0000256" key="2">
    <source>
        <dbReference type="ARBA" id="ARBA00005120"/>
    </source>
</evidence>
<sequence length="295" mass="31296">MQTSFSGVGVALVTPFTPAGEVDYPSLGRLIQHVTEGGVDYLVVHGTTGESVTTTPEEKAQILDYVRSNNPGKLPIVYGLGGNNTIAIQKKLRSLDLQGVDAILSVSPYYNLPTQEGLYQHYKALSDASPLPLILYNVPARTARNLNAETTLRLAELPNIIGIKEASGNLAQCAEIARSKPADFLLISGDDMLTLPIASLGGAGVISVLANVLPGIFQKMVDSALEGDYATARQALFALLEINPYIYQEGNPAGIKQALCCLGLCGNSVRLPLVAASPALCDSIERALRKLESFA</sequence>
<organism evidence="16 17">
    <name type="scientific">Cesiribacter andamanensis AMV16</name>
    <dbReference type="NCBI Taxonomy" id="1279009"/>
    <lineage>
        <taxon>Bacteria</taxon>
        <taxon>Pseudomonadati</taxon>
        <taxon>Bacteroidota</taxon>
        <taxon>Cytophagia</taxon>
        <taxon>Cytophagales</taxon>
        <taxon>Cesiribacteraceae</taxon>
        <taxon>Cesiribacter</taxon>
    </lineage>
</organism>
<dbReference type="PROSITE" id="PS00666">
    <property type="entry name" value="DHDPS_2"/>
    <property type="match status" value="1"/>
</dbReference>
<dbReference type="CDD" id="cd00950">
    <property type="entry name" value="DHDPS"/>
    <property type="match status" value="1"/>
</dbReference>
<comment type="subcellular location">
    <subcellularLocation>
        <location evidence="12">Cytoplasm</location>
    </subcellularLocation>
</comment>
<dbReference type="HAMAP" id="MF_00418">
    <property type="entry name" value="DapA"/>
    <property type="match status" value="1"/>
</dbReference>
<evidence type="ECO:0000256" key="8">
    <source>
        <dbReference type="ARBA" id="ARBA00023154"/>
    </source>
</evidence>
<dbReference type="eggNOG" id="COG0329">
    <property type="taxonomic scope" value="Bacteria"/>
</dbReference>
<dbReference type="PIRSF" id="PIRSF001365">
    <property type="entry name" value="DHDPS"/>
    <property type="match status" value="1"/>
</dbReference>
<keyword evidence="9 12" id="KW-0456">Lyase</keyword>
<comment type="similarity">
    <text evidence="3 12 13">Belongs to the DapA family.</text>
</comment>
<dbReference type="PATRIC" id="fig|1279009.4.peg.2111"/>
<dbReference type="Pfam" id="PF00701">
    <property type="entry name" value="DHDPS"/>
    <property type="match status" value="1"/>
</dbReference>
<protein>
    <recommendedName>
        <fullName evidence="4 12">4-hydroxy-tetrahydrodipicolinate synthase</fullName>
        <shortName evidence="12">HTPA synthase</shortName>
        <ecNumber evidence="4 12">4.3.3.7</ecNumber>
    </recommendedName>
</protein>
<evidence type="ECO:0000256" key="5">
    <source>
        <dbReference type="ARBA" id="ARBA00022490"/>
    </source>
</evidence>
<feature type="site" description="Part of a proton relay during catalysis" evidence="12">
    <location>
        <position position="47"/>
    </location>
</feature>
<evidence type="ECO:0000313" key="17">
    <source>
        <dbReference type="Proteomes" id="UP000011910"/>
    </source>
</evidence>
<dbReference type="NCBIfam" id="TIGR00674">
    <property type="entry name" value="dapA"/>
    <property type="match status" value="1"/>
</dbReference>
<evidence type="ECO:0000256" key="7">
    <source>
        <dbReference type="ARBA" id="ARBA00022915"/>
    </source>
</evidence>
<accession>M7N6B0</accession>
<gene>
    <name evidence="12 16" type="primary">dapA</name>
    <name evidence="16" type="ORF">ADICEAN_02082</name>
</gene>
<evidence type="ECO:0000313" key="16">
    <source>
        <dbReference type="EMBL" id="EMR02807.1"/>
    </source>
</evidence>
<dbReference type="Proteomes" id="UP000011910">
    <property type="component" value="Unassembled WGS sequence"/>
</dbReference>
<dbReference type="PANTHER" id="PTHR12128:SF66">
    <property type="entry name" value="4-HYDROXY-2-OXOGLUTARATE ALDOLASE, MITOCHONDRIAL"/>
    <property type="match status" value="1"/>
</dbReference>
<evidence type="ECO:0000256" key="10">
    <source>
        <dbReference type="ARBA" id="ARBA00023270"/>
    </source>
</evidence>
<keyword evidence="6 12" id="KW-0028">Amino-acid biosynthesis</keyword>
<dbReference type="PRINTS" id="PR00146">
    <property type="entry name" value="DHPICSNTHASE"/>
</dbReference>
<comment type="function">
    <text evidence="1 12">Catalyzes the condensation of (S)-aspartate-beta-semialdehyde [(S)-ASA] and pyruvate to 4-hydroxy-tetrahydrodipicolinate (HTPA).</text>
</comment>
<feature type="site" description="Part of a proton relay during catalysis" evidence="12">
    <location>
        <position position="110"/>
    </location>
</feature>
<keyword evidence="10 12" id="KW-0704">Schiff base</keyword>
<dbReference type="RefSeq" id="WP_009195475.1">
    <property type="nucleotide sequence ID" value="NZ_AODQ01000045.1"/>
</dbReference>
<evidence type="ECO:0000256" key="1">
    <source>
        <dbReference type="ARBA" id="ARBA00003294"/>
    </source>
</evidence>
<dbReference type="OrthoDB" id="9782828at2"/>
<dbReference type="PANTHER" id="PTHR12128">
    <property type="entry name" value="DIHYDRODIPICOLINATE SYNTHASE"/>
    <property type="match status" value="1"/>
</dbReference>
<dbReference type="Gene3D" id="3.20.20.70">
    <property type="entry name" value="Aldolase class I"/>
    <property type="match status" value="1"/>
</dbReference>
<keyword evidence="8 12" id="KW-0457">Lysine biosynthesis</keyword>
<comment type="caution">
    <text evidence="12">Was originally thought to be a dihydrodipicolinate synthase (DHDPS), catalyzing the condensation of (S)-aspartate-beta-semialdehyde [(S)-ASA] and pyruvate to dihydrodipicolinate (DHDP). However, it was shown in E.coli that the product of the enzymatic reaction is not dihydrodipicolinate but in fact (4S)-4-hydroxy-2,3,4,5-tetrahydro-(2S)-dipicolinic acid (HTPA), and that the consecutive dehydration reaction leading to DHDP is not spontaneous but catalyzed by DapB.</text>
</comment>
<evidence type="ECO:0000256" key="11">
    <source>
        <dbReference type="ARBA" id="ARBA00047836"/>
    </source>
</evidence>
<name>M7N6B0_9BACT</name>
<dbReference type="GO" id="GO:0019877">
    <property type="term" value="P:diaminopimelate biosynthetic process"/>
    <property type="evidence" value="ECO:0007669"/>
    <property type="project" value="UniProtKB-UniRule"/>
</dbReference>
<comment type="caution">
    <text evidence="16">The sequence shown here is derived from an EMBL/GenBank/DDBJ whole genome shotgun (WGS) entry which is preliminary data.</text>
</comment>
<feature type="binding site" evidence="12 15">
    <location>
        <position position="48"/>
    </location>
    <ligand>
        <name>pyruvate</name>
        <dbReference type="ChEBI" id="CHEBI:15361"/>
    </ligand>
</feature>
<dbReference type="InterPro" id="IPR005263">
    <property type="entry name" value="DapA"/>
</dbReference>
<dbReference type="AlphaFoldDB" id="M7N6B0"/>
<keyword evidence="7 12" id="KW-0220">Diaminopimelate biosynthesis</keyword>
<evidence type="ECO:0000256" key="15">
    <source>
        <dbReference type="PIRSR" id="PIRSR001365-2"/>
    </source>
</evidence>
<evidence type="ECO:0000256" key="12">
    <source>
        <dbReference type="HAMAP-Rule" id="MF_00418"/>
    </source>
</evidence>
<comment type="pathway">
    <text evidence="2 12">Amino-acid biosynthesis; L-lysine biosynthesis via DAP pathway; (S)-tetrahydrodipicolinate from L-aspartate: step 3/4.</text>
</comment>
<dbReference type="STRING" id="1279009.ADICEAN_02082"/>
<dbReference type="InterPro" id="IPR020625">
    <property type="entry name" value="Schiff_base-form_aldolases_AS"/>
</dbReference>
<reference evidence="16 17" key="1">
    <citation type="journal article" date="2013" name="Genome Announc.">
        <title>Draft Genome Sequence of Cesiribacter andamanensis Strain AMV16T, Isolated from a Soil Sample from a Mud Volcano in the Andaman Islands, India.</title>
        <authorList>
            <person name="Shivaji S."/>
            <person name="Ara S."/>
            <person name="Begum Z."/>
            <person name="Srinivas T.N."/>
            <person name="Singh A."/>
            <person name="Kumar Pinnaka A."/>
        </authorList>
    </citation>
    <scope>NUCLEOTIDE SEQUENCE [LARGE SCALE GENOMIC DNA]</scope>
    <source>
        <strain evidence="16 17">AMV16</strain>
    </source>
</reference>
<feature type="active site" description="Proton donor/acceptor" evidence="12 14">
    <location>
        <position position="136"/>
    </location>
</feature>
<dbReference type="InterPro" id="IPR002220">
    <property type="entry name" value="DapA-like"/>
</dbReference>
<comment type="catalytic activity">
    <reaction evidence="11 12">
        <text>L-aspartate 4-semialdehyde + pyruvate = (2S,4S)-4-hydroxy-2,3,4,5-tetrahydrodipicolinate + H2O + H(+)</text>
        <dbReference type="Rhea" id="RHEA:34171"/>
        <dbReference type="ChEBI" id="CHEBI:15361"/>
        <dbReference type="ChEBI" id="CHEBI:15377"/>
        <dbReference type="ChEBI" id="CHEBI:15378"/>
        <dbReference type="ChEBI" id="CHEBI:67139"/>
        <dbReference type="ChEBI" id="CHEBI:537519"/>
        <dbReference type="EC" id="4.3.3.7"/>
    </reaction>
</comment>
<evidence type="ECO:0000256" key="4">
    <source>
        <dbReference type="ARBA" id="ARBA00012086"/>
    </source>
</evidence>
<dbReference type="EC" id="4.3.3.7" evidence="4 12"/>
<feature type="binding site" evidence="12 15">
    <location>
        <position position="206"/>
    </location>
    <ligand>
        <name>pyruvate</name>
        <dbReference type="ChEBI" id="CHEBI:15361"/>
    </ligand>
</feature>
<dbReference type="SUPFAM" id="SSF51569">
    <property type="entry name" value="Aldolase"/>
    <property type="match status" value="1"/>
</dbReference>
<dbReference type="GO" id="GO:0008840">
    <property type="term" value="F:4-hydroxy-tetrahydrodipicolinate synthase activity"/>
    <property type="evidence" value="ECO:0007669"/>
    <property type="project" value="UniProtKB-UniRule"/>
</dbReference>
<dbReference type="GO" id="GO:0005829">
    <property type="term" value="C:cytosol"/>
    <property type="evidence" value="ECO:0007669"/>
    <property type="project" value="TreeGrafter"/>
</dbReference>
<keyword evidence="5 12" id="KW-0963">Cytoplasm</keyword>
<keyword evidence="17" id="KW-1185">Reference proteome</keyword>
<dbReference type="InterPro" id="IPR013785">
    <property type="entry name" value="Aldolase_TIM"/>
</dbReference>
<dbReference type="SMART" id="SM01130">
    <property type="entry name" value="DHDPS"/>
    <property type="match status" value="1"/>
</dbReference>
<dbReference type="GO" id="GO:0009089">
    <property type="term" value="P:lysine biosynthetic process via diaminopimelate"/>
    <property type="evidence" value="ECO:0007669"/>
    <property type="project" value="UniProtKB-UniRule"/>
</dbReference>
<comment type="subunit">
    <text evidence="12">Homotetramer; dimer of dimers.</text>
</comment>
<dbReference type="UniPathway" id="UPA00034">
    <property type="reaction ID" value="UER00017"/>
</dbReference>
<proteinExistence type="inferred from homology"/>
<evidence type="ECO:0000256" key="9">
    <source>
        <dbReference type="ARBA" id="ARBA00023239"/>
    </source>
</evidence>
<evidence type="ECO:0000256" key="6">
    <source>
        <dbReference type="ARBA" id="ARBA00022605"/>
    </source>
</evidence>
<feature type="active site" description="Schiff-base intermediate with substrate" evidence="12 14">
    <location>
        <position position="164"/>
    </location>
</feature>
<evidence type="ECO:0000256" key="13">
    <source>
        <dbReference type="PIRNR" id="PIRNR001365"/>
    </source>
</evidence>